<evidence type="ECO:0000313" key="2">
    <source>
        <dbReference type="EMBL" id="ORL47379.1"/>
    </source>
</evidence>
<evidence type="ECO:0000259" key="1">
    <source>
        <dbReference type="Pfam" id="PF12680"/>
    </source>
</evidence>
<keyword evidence="3" id="KW-1185">Reference proteome</keyword>
<dbReference type="Proteomes" id="UP000192746">
    <property type="component" value="Unassembled WGS sequence"/>
</dbReference>
<dbReference type="RefSeq" id="WP_245801473.1">
    <property type="nucleotide sequence ID" value="NZ_ARYN01000001.1"/>
</dbReference>
<dbReference type="InterPro" id="IPR032710">
    <property type="entry name" value="NTF2-like_dom_sf"/>
</dbReference>
<comment type="caution">
    <text evidence="2">The sequence shown here is derived from an EMBL/GenBank/DDBJ whole genome shotgun (WGS) entry which is preliminary data.</text>
</comment>
<gene>
    <name evidence="2" type="ORF">IIF7_01420</name>
</gene>
<dbReference type="PANTHER" id="PTHR41252:SF1">
    <property type="entry name" value="BLR2505 PROTEIN"/>
    <property type="match status" value="1"/>
</dbReference>
<dbReference type="STRING" id="1185767.IIF7_01420"/>
<dbReference type="AlphaFoldDB" id="A0A1Y1T8K2"/>
<proteinExistence type="predicted"/>
<name>A0A1Y1T8K2_9FLAO</name>
<dbReference type="Pfam" id="PF12680">
    <property type="entry name" value="SnoaL_2"/>
    <property type="match status" value="1"/>
</dbReference>
<protein>
    <recommendedName>
        <fullName evidence="1">SnoaL-like domain-containing protein</fullName>
    </recommendedName>
</protein>
<dbReference type="EMBL" id="ARYN01000001">
    <property type="protein sequence ID" value="ORL47379.1"/>
    <property type="molecule type" value="Genomic_DNA"/>
</dbReference>
<dbReference type="InterPro" id="IPR037401">
    <property type="entry name" value="SnoaL-like"/>
</dbReference>
<accession>A0A1Y1T8K2</accession>
<dbReference type="PANTHER" id="PTHR41252">
    <property type="entry name" value="BLR2505 PROTEIN"/>
    <property type="match status" value="1"/>
</dbReference>
<dbReference type="SUPFAM" id="SSF54427">
    <property type="entry name" value="NTF2-like"/>
    <property type="match status" value="1"/>
</dbReference>
<organism evidence="2 3">
    <name type="scientific">Zunongwangia atlantica 22II14-10F7</name>
    <dbReference type="NCBI Taxonomy" id="1185767"/>
    <lineage>
        <taxon>Bacteria</taxon>
        <taxon>Pseudomonadati</taxon>
        <taxon>Bacteroidota</taxon>
        <taxon>Flavobacteriia</taxon>
        <taxon>Flavobacteriales</taxon>
        <taxon>Flavobacteriaceae</taxon>
        <taxon>Zunongwangia</taxon>
    </lineage>
</organism>
<evidence type="ECO:0000313" key="3">
    <source>
        <dbReference type="Proteomes" id="UP000192746"/>
    </source>
</evidence>
<sequence>MELKMIKENKEILLKANEAISNGDHEAFLNYCTEDSKWTFVGDQVLEGKETIRKWMQVEYAVPPKFNVKNLIAEGDYVTAIGKITLTDKDGKASQYSYCDIWRFENKKLAELQAFVIPD</sequence>
<dbReference type="Gene3D" id="3.10.450.50">
    <property type="match status" value="1"/>
</dbReference>
<feature type="domain" description="SnoaL-like" evidence="1">
    <location>
        <begin position="17"/>
        <end position="111"/>
    </location>
</feature>
<reference evidence="2 3" key="1">
    <citation type="submission" date="2013-04" db="EMBL/GenBank/DDBJ databases">
        <title>Zunongwangia sp. 22II14-10F7 Genome Sequencing.</title>
        <authorList>
            <person name="Lai Q."/>
            <person name="Shao Z."/>
        </authorList>
    </citation>
    <scope>NUCLEOTIDE SEQUENCE [LARGE SCALE GENOMIC DNA]</scope>
    <source>
        <strain evidence="2 3">22II14-10F7</strain>
    </source>
</reference>